<accession>A0AAV2P621</accession>
<gene>
    <name evidence="2" type="ORF">LPLAT_LOCUS12606</name>
</gene>
<evidence type="ECO:0000313" key="2">
    <source>
        <dbReference type="EMBL" id="CAL1687391.1"/>
    </source>
</evidence>
<evidence type="ECO:0000256" key="1">
    <source>
        <dbReference type="SAM" id="Phobius"/>
    </source>
</evidence>
<dbReference type="Proteomes" id="UP001497644">
    <property type="component" value="Chromosome 7"/>
</dbReference>
<dbReference type="EMBL" id="OZ034830">
    <property type="protein sequence ID" value="CAL1687391.1"/>
    <property type="molecule type" value="Genomic_DNA"/>
</dbReference>
<keyword evidence="1" id="KW-0472">Membrane</keyword>
<keyword evidence="1" id="KW-0812">Transmembrane</keyword>
<dbReference type="AlphaFoldDB" id="A0AAV2P621"/>
<proteinExistence type="predicted"/>
<evidence type="ECO:0000313" key="3">
    <source>
        <dbReference type="Proteomes" id="UP001497644"/>
    </source>
</evidence>
<organism evidence="2 3">
    <name type="scientific">Lasius platythorax</name>
    <dbReference type="NCBI Taxonomy" id="488582"/>
    <lineage>
        <taxon>Eukaryota</taxon>
        <taxon>Metazoa</taxon>
        <taxon>Ecdysozoa</taxon>
        <taxon>Arthropoda</taxon>
        <taxon>Hexapoda</taxon>
        <taxon>Insecta</taxon>
        <taxon>Pterygota</taxon>
        <taxon>Neoptera</taxon>
        <taxon>Endopterygota</taxon>
        <taxon>Hymenoptera</taxon>
        <taxon>Apocrita</taxon>
        <taxon>Aculeata</taxon>
        <taxon>Formicoidea</taxon>
        <taxon>Formicidae</taxon>
        <taxon>Formicinae</taxon>
        <taxon>Lasius</taxon>
        <taxon>Lasius</taxon>
    </lineage>
</organism>
<sequence>MWRRFAQHFFGPKVKDKHRAFRTRQRFSMLYAFIGWNCFGVTFYLFLKDKMPTDSVERRKSYRLLTGVPDNVHVYQIQGLKLTNEFDITYNDKKEEETGEIEKATAKADEH</sequence>
<reference evidence="2" key="1">
    <citation type="submission" date="2024-04" db="EMBL/GenBank/DDBJ databases">
        <authorList>
            <consortium name="Molecular Ecology Group"/>
        </authorList>
    </citation>
    <scope>NUCLEOTIDE SEQUENCE</scope>
</reference>
<protein>
    <submittedName>
        <fullName evidence="2">Uncharacterized protein</fullName>
    </submittedName>
</protein>
<keyword evidence="1" id="KW-1133">Transmembrane helix</keyword>
<name>A0AAV2P621_9HYME</name>
<keyword evidence="3" id="KW-1185">Reference proteome</keyword>
<feature type="transmembrane region" description="Helical" evidence="1">
    <location>
        <begin position="27"/>
        <end position="47"/>
    </location>
</feature>